<gene>
    <name evidence="1" type="ORF">Mag101_00730</name>
</gene>
<dbReference type="AlphaFoldDB" id="A0A1Q2M0V3"/>
<protein>
    <recommendedName>
        <fullName evidence="3">GH26 domain-containing protein</fullName>
    </recommendedName>
</protein>
<dbReference type="Proteomes" id="UP000188219">
    <property type="component" value="Chromosome"/>
</dbReference>
<evidence type="ECO:0008006" key="3">
    <source>
        <dbReference type="Google" id="ProtNLM"/>
    </source>
</evidence>
<sequence>MVPADGQRYFIVGQDKASIEGYMAESDLPRPAGFTMYTTLSRGEPSYDGSYCFKGLDGLKSVGNYNSNSADGCFDNGYRQNRWGSGEMNIEWLINTYNPQVVSIGLWCPSNDRMPSLYNSGAYDDLLGELADFFQANGDTRFFLRTCYEFNGDAGGWSDVNFRETFKYVRTFMDGRGVDNVAHVWQSDSYHGTGRTTATLGNTEQGYWPGKQYVDWVGSSQFDSDAGEEAAIAEAEGLPHFIAEATPHGALFHQYDFKLPFNSTGSSPDGSVTLHNDLQWFNNKQGEIQRTSTKAWHYINADWSSQPQWANAQDQAGQNYFKYSDTRVQLDSTVKEHFKSLVTEENGFILSE</sequence>
<accession>A0A1Q2M0V3</accession>
<evidence type="ECO:0000313" key="1">
    <source>
        <dbReference type="EMBL" id="AQQ66334.1"/>
    </source>
</evidence>
<evidence type="ECO:0000313" key="2">
    <source>
        <dbReference type="Proteomes" id="UP000188219"/>
    </source>
</evidence>
<dbReference type="Gene3D" id="3.20.20.80">
    <property type="entry name" value="Glycosidases"/>
    <property type="match status" value="1"/>
</dbReference>
<dbReference type="InterPro" id="IPR017853">
    <property type="entry name" value="GH"/>
</dbReference>
<name>A0A1Q2M0V3_9GAMM</name>
<dbReference type="SUPFAM" id="SSF51445">
    <property type="entry name" value="(Trans)glycosidases"/>
    <property type="match status" value="1"/>
</dbReference>
<dbReference type="KEGG" id="maga:Mag101_00730"/>
<proteinExistence type="predicted"/>
<dbReference type="EMBL" id="CP019650">
    <property type="protein sequence ID" value="AQQ66334.1"/>
    <property type="molecule type" value="Genomic_DNA"/>
</dbReference>
<organism evidence="1 2">
    <name type="scientific">Microbulbifer agarilyticus</name>
    <dbReference type="NCBI Taxonomy" id="260552"/>
    <lineage>
        <taxon>Bacteria</taxon>
        <taxon>Pseudomonadati</taxon>
        <taxon>Pseudomonadota</taxon>
        <taxon>Gammaproteobacteria</taxon>
        <taxon>Cellvibrionales</taxon>
        <taxon>Microbulbiferaceae</taxon>
        <taxon>Microbulbifer</taxon>
    </lineage>
</organism>
<keyword evidence="2" id="KW-1185">Reference proteome</keyword>
<reference evidence="1" key="1">
    <citation type="submission" date="2017-02" db="EMBL/GenBank/DDBJ databases">
        <title>Genome of Microbulbifer agarilyticus GP101.</title>
        <authorList>
            <person name="Jung J."/>
            <person name="Bae S.S."/>
            <person name="Baek K."/>
        </authorList>
    </citation>
    <scope>NUCLEOTIDE SEQUENCE [LARGE SCALE GENOMIC DNA]</scope>
    <source>
        <strain evidence="1">GP101</strain>
    </source>
</reference>